<keyword evidence="5" id="KW-0645">Protease</keyword>
<gene>
    <name evidence="5" type="ORF">LL1196_2350</name>
</gene>
<comment type="similarity">
    <text evidence="2">Belongs to the UPF0177 family.</text>
</comment>
<organism evidence="5 6">
    <name type="scientific">Lactococcus lactis subsp. cremoris</name>
    <name type="common">Streptococcus cremoris</name>
    <dbReference type="NCBI Taxonomy" id="1359"/>
    <lineage>
        <taxon>Bacteria</taxon>
        <taxon>Bacillati</taxon>
        <taxon>Bacillota</taxon>
        <taxon>Bacilli</taxon>
        <taxon>Lactobacillales</taxon>
        <taxon>Streptococcaceae</taxon>
        <taxon>Lactococcus</taxon>
    </lineage>
</organism>
<proteinExistence type="inferred from homology"/>
<evidence type="ECO:0000313" key="6">
    <source>
        <dbReference type="Proteomes" id="UP000663552"/>
    </source>
</evidence>
<sequence>MRSIESLCYNIDMNIEKLQFLAKYRWIIVLILALIFSGLSVSIFHLPFLMTALVLSVIGLIFAYHKSVWLVLFILSNLPMLVSTIFASQHHFSTLDTIIFFIIFIFTIISSYLIARKAELIPKLSWKYFPPLRIILGFVLLFLVSILTGIFAQIFNQSPTTTNQESLNELQKVIPIAVFATQTLAASFLEELVYRVGIFELIFKNQKYFAFLTTMLLFAFMHGPTDVYSWLTYGLMSLVLTGLYAKYRNFYLNMSVHFLWNLFGLVIALMVK</sequence>
<evidence type="ECO:0000259" key="4">
    <source>
        <dbReference type="Pfam" id="PF02517"/>
    </source>
</evidence>
<dbReference type="GO" id="GO:0004175">
    <property type="term" value="F:endopeptidase activity"/>
    <property type="evidence" value="ECO:0007669"/>
    <property type="project" value="UniProtKB-ARBA"/>
</dbReference>
<evidence type="ECO:0000256" key="3">
    <source>
        <dbReference type="ARBA" id="ARBA00022475"/>
    </source>
</evidence>
<dbReference type="Proteomes" id="UP000663552">
    <property type="component" value="Chromosome"/>
</dbReference>
<evidence type="ECO:0000313" key="5">
    <source>
        <dbReference type="EMBL" id="QSD63957.1"/>
    </source>
</evidence>
<dbReference type="AlphaFoldDB" id="A0A896TD03"/>
<keyword evidence="3" id="KW-1003">Cell membrane</keyword>
<protein>
    <submittedName>
        <fullName evidence="5">CAAX amino terminal protease family protein</fullName>
    </submittedName>
</protein>
<keyword evidence="3" id="KW-0472">Membrane</keyword>
<dbReference type="Pfam" id="PF02517">
    <property type="entry name" value="Rce1-like"/>
    <property type="match status" value="1"/>
</dbReference>
<dbReference type="EMBL" id="CP032148">
    <property type="protein sequence ID" value="QSD63957.1"/>
    <property type="molecule type" value="Genomic_DNA"/>
</dbReference>
<keyword evidence="5" id="KW-0378">Hydrolase</keyword>
<feature type="domain" description="CAAX prenyl protease 2/Lysostaphin resistance protein A-like" evidence="4">
    <location>
        <begin position="175"/>
        <end position="263"/>
    </location>
</feature>
<dbReference type="InterPro" id="IPR003675">
    <property type="entry name" value="Rce1/LyrA-like_dom"/>
</dbReference>
<name>A0A896TD03_LACLC</name>
<evidence type="ECO:0000256" key="1">
    <source>
        <dbReference type="ARBA" id="ARBA00004651"/>
    </source>
</evidence>
<accession>A0A896TD03</accession>
<reference evidence="5" key="1">
    <citation type="journal article" date="2020" name="Mol. Microbiol.">
        <title>The CWPS Rubik's cube: Linking diversity of cell wall polysaccharide structures with the encoded biosynthetic machinery of selected Lactococcus lactis strains.</title>
        <authorList>
            <person name="Mahony J."/>
            <person name="Frantzen C."/>
            <person name="Vinogradov E."/>
            <person name="Sadovskaya I."/>
            <person name="Theodorou I."/>
            <person name="Kelleher P."/>
            <person name="Chapot-Chartier M.P."/>
            <person name="Cambillau C."/>
            <person name="Holo H."/>
            <person name="van Sinderen D."/>
        </authorList>
    </citation>
    <scope>NUCLEOTIDE SEQUENCE</scope>
    <source>
        <strain evidence="5">1196</strain>
    </source>
</reference>
<dbReference type="GO" id="GO:0006508">
    <property type="term" value="P:proteolysis"/>
    <property type="evidence" value="ECO:0007669"/>
    <property type="project" value="UniProtKB-KW"/>
</dbReference>
<dbReference type="GO" id="GO:0005886">
    <property type="term" value="C:plasma membrane"/>
    <property type="evidence" value="ECO:0007669"/>
    <property type="project" value="UniProtKB-SubCell"/>
</dbReference>
<evidence type="ECO:0000256" key="2">
    <source>
        <dbReference type="ARBA" id="ARBA00009067"/>
    </source>
</evidence>
<comment type="subcellular location">
    <subcellularLocation>
        <location evidence="1">Cell membrane</location>
        <topology evidence="1">Multi-pass membrane protein</topology>
    </subcellularLocation>
</comment>
<dbReference type="GO" id="GO:0080120">
    <property type="term" value="P:CAAX-box protein maturation"/>
    <property type="evidence" value="ECO:0007669"/>
    <property type="project" value="UniProtKB-ARBA"/>
</dbReference>